<feature type="domain" description="Histidine kinase" evidence="12">
    <location>
        <begin position="259"/>
        <end position="467"/>
    </location>
</feature>
<dbReference type="EC" id="2.7.13.3" evidence="3"/>
<evidence type="ECO:0000256" key="10">
    <source>
        <dbReference type="ARBA" id="ARBA00023136"/>
    </source>
</evidence>
<keyword evidence="7" id="KW-0418">Kinase</keyword>
<evidence type="ECO:0000256" key="3">
    <source>
        <dbReference type="ARBA" id="ARBA00012438"/>
    </source>
</evidence>
<keyword evidence="6 11" id="KW-0812">Transmembrane</keyword>
<evidence type="ECO:0000256" key="1">
    <source>
        <dbReference type="ARBA" id="ARBA00000085"/>
    </source>
</evidence>
<dbReference type="Pfam" id="PF02518">
    <property type="entry name" value="HATPase_c"/>
    <property type="match status" value="1"/>
</dbReference>
<dbReference type="InterPro" id="IPR004358">
    <property type="entry name" value="Sig_transdc_His_kin-like_C"/>
</dbReference>
<keyword evidence="9" id="KW-0902">Two-component regulatory system</keyword>
<dbReference type="SMART" id="SM00387">
    <property type="entry name" value="HATPase_c"/>
    <property type="match status" value="1"/>
</dbReference>
<dbReference type="GO" id="GO:0005524">
    <property type="term" value="F:ATP binding"/>
    <property type="evidence" value="ECO:0007669"/>
    <property type="project" value="UniProtKB-KW"/>
</dbReference>
<dbReference type="PRINTS" id="PR00344">
    <property type="entry name" value="BCTRLSENSOR"/>
</dbReference>
<protein>
    <recommendedName>
        <fullName evidence="3">histidine kinase</fullName>
        <ecNumber evidence="3">2.7.13.3</ecNumber>
    </recommendedName>
</protein>
<feature type="domain" description="HAMP" evidence="13">
    <location>
        <begin position="197"/>
        <end position="251"/>
    </location>
</feature>
<evidence type="ECO:0000256" key="11">
    <source>
        <dbReference type="SAM" id="Phobius"/>
    </source>
</evidence>
<accession>A0ABU2JFM2</accession>
<proteinExistence type="predicted"/>
<dbReference type="EMBL" id="JAVREH010000027">
    <property type="protein sequence ID" value="MDT0263033.1"/>
    <property type="molecule type" value="Genomic_DNA"/>
</dbReference>
<evidence type="ECO:0000256" key="5">
    <source>
        <dbReference type="ARBA" id="ARBA00022679"/>
    </source>
</evidence>
<evidence type="ECO:0000313" key="15">
    <source>
        <dbReference type="Proteomes" id="UP001183176"/>
    </source>
</evidence>
<feature type="transmembrane region" description="Helical" evidence="11">
    <location>
        <begin position="177"/>
        <end position="200"/>
    </location>
</feature>
<evidence type="ECO:0000256" key="9">
    <source>
        <dbReference type="ARBA" id="ARBA00023012"/>
    </source>
</evidence>
<evidence type="ECO:0000256" key="2">
    <source>
        <dbReference type="ARBA" id="ARBA00004236"/>
    </source>
</evidence>
<dbReference type="PANTHER" id="PTHR45436">
    <property type="entry name" value="SENSOR HISTIDINE KINASE YKOH"/>
    <property type="match status" value="1"/>
</dbReference>
<dbReference type="CDD" id="cd00075">
    <property type="entry name" value="HATPase"/>
    <property type="match status" value="1"/>
</dbReference>
<evidence type="ECO:0000259" key="13">
    <source>
        <dbReference type="PROSITE" id="PS50885"/>
    </source>
</evidence>
<evidence type="ECO:0000256" key="6">
    <source>
        <dbReference type="ARBA" id="ARBA00022692"/>
    </source>
</evidence>
<keyword evidence="10 11" id="KW-0472">Membrane</keyword>
<keyword evidence="8 11" id="KW-1133">Transmembrane helix</keyword>
<sequence>MAEAAGPNRRPLPLRWWRRRSLRARITLLATALFTVALMLAGLILVFTVGKSLLNTLDSSAERSGAEVGALVQSGRLPAQVLAGSGGVSLVQVVDANNRVVAASPGADSAVSLVTADELARVRQGRPITVSGERASSDEPLRIVGVQADLRTGQRTVLVATDLGRVLDSARLLQRGLMFGGPLIVAAMAALTWWFVGLTLRPVAALQRGAAALSASGLARSRLPVPDAEDEIHELATTLNNMLDRLDTATTKQRQFIGDAAHELRSPIASLRLQLEVAHRLGNAGGVRELTEDALIDVNRLSNLIDDLLTLARSDERGLVRTRVPVRLDELIRAVAAGYRDARVEVRTDVPEPMTVAGDRDGLHRVLVNLLDNAVRYARSEVTVSVRVHRDGVLLRVCDDGPGVPANKRERVFDRFYRLDTARSRDQGGTGLGLPIVREIVTAHGGRVVLRDNEPGLMVEVRLQTTQA</sequence>
<evidence type="ECO:0000256" key="4">
    <source>
        <dbReference type="ARBA" id="ARBA00022553"/>
    </source>
</evidence>
<dbReference type="Proteomes" id="UP001183176">
    <property type="component" value="Unassembled WGS sequence"/>
</dbReference>
<dbReference type="SUPFAM" id="SSF55874">
    <property type="entry name" value="ATPase domain of HSP90 chaperone/DNA topoisomerase II/histidine kinase"/>
    <property type="match status" value="1"/>
</dbReference>
<dbReference type="InterPro" id="IPR050428">
    <property type="entry name" value="TCS_sensor_his_kinase"/>
</dbReference>
<dbReference type="InterPro" id="IPR036097">
    <property type="entry name" value="HisK_dim/P_sf"/>
</dbReference>
<evidence type="ECO:0000256" key="7">
    <source>
        <dbReference type="ARBA" id="ARBA00022777"/>
    </source>
</evidence>
<dbReference type="PROSITE" id="PS50885">
    <property type="entry name" value="HAMP"/>
    <property type="match status" value="1"/>
</dbReference>
<keyword evidence="15" id="KW-1185">Reference proteome</keyword>
<dbReference type="InterPro" id="IPR003661">
    <property type="entry name" value="HisK_dim/P_dom"/>
</dbReference>
<reference evidence="15" key="1">
    <citation type="submission" date="2023-07" db="EMBL/GenBank/DDBJ databases">
        <title>30 novel species of actinomycetes from the DSMZ collection.</title>
        <authorList>
            <person name="Nouioui I."/>
        </authorList>
    </citation>
    <scope>NUCLEOTIDE SEQUENCE [LARGE SCALE GENOMIC DNA]</scope>
    <source>
        <strain evidence="15">DSM 44399</strain>
    </source>
</reference>
<evidence type="ECO:0000259" key="12">
    <source>
        <dbReference type="PROSITE" id="PS50109"/>
    </source>
</evidence>
<dbReference type="SUPFAM" id="SSF47384">
    <property type="entry name" value="Homodimeric domain of signal transducing histidine kinase"/>
    <property type="match status" value="1"/>
</dbReference>
<name>A0ABU2JFM2_9ACTN</name>
<dbReference type="Gene3D" id="1.10.287.130">
    <property type="match status" value="1"/>
</dbReference>
<dbReference type="InterPro" id="IPR003660">
    <property type="entry name" value="HAMP_dom"/>
</dbReference>
<comment type="catalytic activity">
    <reaction evidence="1">
        <text>ATP + protein L-histidine = ADP + protein N-phospho-L-histidine.</text>
        <dbReference type="EC" id="2.7.13.3"/>
    </reaction>
</comment>
<organism evidence="14 15">
    <name type="scientific">Jatrophihabitans lederbergiae</name>
    <dbReference type="NCBI Taxonomy" id="3075547"/>
    <lineage>
        <taxon>Bacteria</taxon>
        <taxon>Bacillati</taxon>
        <taxon>Actinomycetota</taxon>
        <taxon>Actinomycetes</taxon>
        <taxon>Jatrophihabitantales</taxon>
        <taxon>Jatrophihabitantaceae</taxon>
        <taxon>Jatrophihabitans</taxon>
    </lineage>
</organism>
<keyword evidence="14" id="KW-0547">Nucleotide-binding</keyword>
<comment type="subcellular location">
    <subcellularLocation>
        <location evidence="2">Cell membrane</location>
    </subcellularLocation>
</comment>
<keyword evidence="4" id="KW-0597">Phosphoprotein</keyword>
<dbReference type="InterPro" id="IPR003594">
    <property type="entry name" value="HATPase_dom"/>
</dbReference>
<feature type="transmembrane region" description="Helical" evidence="11">
    <location>
        <begin position="26"/>
        <end position="49"/>
    </location>
</feature>
<dbReference type="PANTHER" id="PTHR45436:SF5">
    <property type="entry name" value="SENSOR HISTIDINE KINASE TRCS"/>
    <property type="match status" value="1"/>
</dbReference>
<dbReference type="InterPro" id="IPR005467">
    <property type="entry name" value="His_kinase_dom"/>
</dbReference>
<comment type="caution">
    <text evidence="14">The sequence shown here is derived from an EMBL/GenBank/DDBJ whole genome shotgun (WGS) entry which is preliminary data.</text>
</comment>
<dbReference type="CDD" id="cd00082">
    <property type="entry name" value="HisKA"/>
    <property type="match status" value="1"/>
</dbReference>
<dbReference type="RefSeq" id="WP_311424179.1">
    <property type="nucleotide sequence ID" value="NZ_JAVREH010000027.1"/>
</dbReference>
<keyword evidence="5" id="KW-0808">Transferase</keyword>
<dbReference type="PROSITE" id="PS50109">
    <property type="entry name" value="HIS_KIN"/>
    <property type="match status" value="1"/>
</dbReference>
<dbReference type="InterPro" id="IPR036890">
    <property type="entry name" value="HATPase_C_sf"/>
</dbReference>
<evidence type="ECO:0000256" key="8">
    <source>
        <dbReference type="ARBA" id="ARBA00022989"/>
    </source>
</evidence>
<dbReference type="SMART" id="SM00388">
    <property type="entry name" value="HisKA"/>
    <property type="match status" value="1"/>
</dbReference>
<dbReference type="Pfam" id="PF00512">
    <property type="entry name" value="HisKA"/>
    <property type="match status" value="1"/>
</dbReference>
<evidence type="ECO:0000313" key="14">
    <source>
        <dbReference type="EMBL" id="MDT0263033.1"/>
    </source>
</evidence>
<dbReference type="Gene3D" id="3.30.565.10">
    <property type="entry name" value="Histidine kinase-like ATPase, C-terminal domain"/>
    <property type="match status" value="1"/>
</dbReference>
<dbReference type="SMART" id="SM00304">
    <property type="entry name" value="HAMP"/>
    <property type="match status" value="1"/>
</dbReference>
<keyword evidence="14" id="KW-0067">ATP-binding</keyword>
<dbReference type="Gene3D" id="6.10.340.10">
    <property type="match status" value="1"/>
</dbReference>
<gene>
    <name evidence="14" type="ORF">RM423_16710</name>
</gene>
<dbReference type="Pfam" id="PF00672">
    <property type="entry name" value="HAMP"/>
    <property type="match status" value="1"/>
</dbReference>